<feature type="chain" id="PRO_5034043804" description="Periplasmic heavy metal sensor" evidence="2">
    <location>
        <begin position="22"/>
        <end position="137"/>
    </location>
</feature>
<gene>
    <name evidence="3" type="ORF">MoryE10_25000</name>
</gene>
<protein>
    <recommendedName>
        <fullName evidence="5">Periplasmic heavy metal sensor</fullName>
    </recommendedName>
</protein>
<feature type="signal peptide" evidence="2">
    <location>
        <begin position="1"/>
        <end position="21"/>
    </location>
</feature>
<keyword evidence="2" id="KW-0732">Signal</keyword>
<dbReference type="RefSeq" id="WP_221047247.1">
    <property type="nucleotide sequence ID" value="NZ_AP019782.1"/>
</dbReference>
<evidence type="ECO:0000313" key="4">
    <source>
        <dbReference type="Proteomes" id="UP000824988"/>
    </source>
</evidence>
<evidence type="ECO:0000256" key="2">
    <source>
        <dbReference type="SAM" id="SignalP"/>
    </source>
</evidence>
<organism evidence="3 4">
    <name type="scientific">Methylogaea oryzae</name>
    <dbReference type="NCBI Taxonomy" id="1295382"/>
    <lineage>
        <taxon>Bacteria</taxon>
        <taxon>Pseudomonadati</taxon>
        <taxon>Pseudomonadota</taxon>
        <taxon>Gammaproteobacteria</taxon>
        <taxon>Methylococcales</taxon>
        <taxon>Methylococcaceae</taxon>
        <taxon>Methylogaea</taxon>
    </lineage>
</organism>
<dbReference type="GO" id="GO:0042597">
    <property type="term" value="C:periplasmic space"/>
    <property type="evidence" value="ECO:0007669"/>
    <property type="project" value="InterPro"/>
</dbReference>
<accession>A0A8D5AKK6</accession>
<evidence type="ECO:0000256" key="1">
    <source>
        <dbReference type="SAM" id="MobiDB-lite"/>
    </source>
</evidence>
<name>A0A8D5AKK6_9GAMM</name>
<keyword evidence="4" id="KW-1185">Reference proteome</keyword>
<dbReference type="EMBL" id="AP019782">
    <property type="protein sequence ID" value="BBL71894.1"/>
    <property type="molecule type" value="Genomic_DNA"/>
</dbReference>
<feature type="region of interest" description="Disordered" evidence="1">
    <location>
        <begin position="84"/>
        <end position="137"/>
    </location>
</feature>
<evidence type="ECO:0000313" key="3">
    <source>
        <dbReference type="EMBL" id="BBL71894.1"/>
    </source>
</evidence>
<proteinExistence type="predicted"/>
<dbReference type="Proteomes" id="UP000824988">
    <property type="component" value="Chromosome"/>
</dbReference>
<dbReference type="InterPro" id="IPR012899">
    <property type="entry name" value="LTXXQ"/>
</dbReference>
<feature type="compositionally biased region" description="Basic and acidic residues" evidence="1">
    <location>
        <begin position="84"/>
        <end position="96"/>
    </location>
</feature>
<sequence>MKRFRHCLALLLALIGFAAWAEPPNDDHWLAHMKKQLNLTEQQLGELKKIHEELKPEREALREQHKALHAKIVDRLKSVLTEAQQKKFQEMHERRMGGGAQGMHGAGAEGDTGDKPRRRGMRGRQAPATSGGEADQP</sequence>
<dbReference type="AlphaFoldDB" id="A0A8D5AKK6"/>
<dbReference type="Pfam" id="PF07813">
    <property type="entry name" value="LTXXQ"/>
    <property type="match status" value="1"/>
</dbReference>
<reference evidence="3" key="1">
    <citation type="submission" date="2019-06" db="EMBL/GenBank/DDBJ databases">
        <title>Complete genome sequence of Methylogaea oryzae strain JCM16910.</title>
        <authorList>
            <person name="Asakawa S."/>
        </authorList>
    </citation>
    <scope>NUCLEOTIDE SEQUENCE</scope>
    <source>
        <strain evidence="3">E10</strain>
    </source>
</reference>
<dbReference type="KEGG" id="moz:MoryE10_25000"/>
<feature type="compositionally biased region" description="Gly residues" evidence="1">
    <location>
        <begin position="97"/>
        <end position="110"/>
    </location>
</feature>
<evidence type="ECO:0008006" key="5">
    <source>
        <dbReference type="Google" id="ProtNLM"/>
    </source>
</evidence>